<dbReference type="GO" id="GO:0005886">
    <property type="term" value="C:plasma membrane"/>
    <property type="evidence" value="ECO:0007669"/>
    <property type="project" value="TreeGrafter"/>
</dbReference>
<keyword evidence="12" id="KW-1185">Reference proteome</keyword>
<dbReference type="GO" id="GO:0000155">
    <property type="term" value="F:phosphorelay sensor kinase activity"/>
    <property type="evidence" value="ECO:0007669"/>
    <property type="project" value="InterPro"/>
</dbReference>
<dbReference type="PRINTS" id="PR00344">
    <property type="entry name" value="BCTRLSENSOR"/>
</dbReference>
<comment type="catalytic activity">
    <reaction evidence="1">
        <text>ATP + protein L-histidine = ADP + protein N-phospho-L-histidine.</text>
        <dbReference type="EC" id="2.7.13.3"/>
    </reaction>
</comment>
<dbReference type="Pfam" id="PF00072">
    <property type="entry name" value="Response_reg"/>
    <property type="match status" value="1"/>
</dbReference>
<keyword evidence="4" id="KW-0808">Transferase</keyword>
<protein>
    <recommendedName>
        <fullName evidence="2">histidine kinase</fullName>
        <ecNumber evidence="2">2.7.13.3</ecNumber>
    </recommendedName>
</protein>
<sequence length="620" mass="68454">MQEVDSLAALARPVERPSVMVLDGSLPLDGGVLETQGVPTVVLASALDRERLKQRGLQATFLSNWPPSLGELVEGVRAALPPQAREARDSAPQVTLLIADDDPISRKLLQLHLAPFHFEVLSAADGKTALELAQRRQPTLIIADVLMPGLDGFRLCLALRKDPRLSNVPILLTHVGAPDELDLRMAQNVGANGFVRRTQEGEEVLHALLRELRSGGAAAAPLDHSLSCDEHLYGMVRRLERQVGLLAQAERSARESEERYRLVVAGSYDGVWDWDLRQQTLWCSPRLLELLGRRPEEFPGTYDAFLDLTHPEDRRRVEQSLSAHLERGVPYDVSLRLRHADGSYHACVSRAQAMRDAQGRPVRMAGIINDVTEQLRLFRETQEAVRTRDEFLSVAAHELRTPLTALRLRLQGVNAAMQADTPTSPDRISQALVSADRQVQRLTGLVDTLLDVSQLQSHAPLLQLEQVDLAAVVREAVARSEQEASRAGCRLVMSPMPSTLGRWDPVRLAQVVRHLLANAMKFGPGKPVEVTLEARPDAAVLKVRDHGIGIEPERLDALFQRFERAVPVRHYGGLGLGLYRVRRIVEAHGGAVTVDSVLGEGATFHVRLPFEGPSVSNTRL</sequence>
<dbReference type="InterPro" id="IPR004358">
    <property type="entry name" value="Sig_transdc_His_kin-like_C"/>
</dbReference>
<dbReference type="PROSITE" id="PS50113">
    <property type="entry name" value="PAC"/>
    <property type="match status" value="1"/>
</dbReference>
<evidence type="ECO:0000259" key="7">
    <source>
        <dbReference type="PROSITE" id="PS50109"/>
    </source>
</evidence>
<gene>
    <name evidence="11" type="ORF">SAMN05443639_10617</name>
</gene>
<dbReference type="NCBIfam" id="TIGR00229">
    <property type="entry name" value="sensory_box"/>
    <property type="match status" value="1"/>
</dbReference>
<dbReference type="PANTHER" id="PTHR43047:SF72">
    <property type="entry name" value="OSMOSENSING HISTIDINE PROTEIN KINASE SLN1"/>
    <property type="match status" value="1"/>
</dbReference>
<dbReference type="CDD" id="cd00075">
    <property type="entry name" value="HATPase"/>
    <property type="match status" value="1"/>
</dbReference>
<evidence type="ECO:0000313" key="12">
    <source>
        <dbReference type="Proteomes" id="UP000199181"/>
    </source>
</evidence>
<accession>A0A1I0IGI8</accession>
<dbReference type="Gene3D" id="3.40.50.2300">
    <property type="match status" value="1"/>
</dbReference>
<dbReference type="SUPFAM" id="SSF52172">
    <property type="entry name" value="CheY-like"/>
    <property type="match status" value="1"/>
</dbReference>
<dbReference type="InterPro" id="IPR000014">
    <property type="entry name" value="PAS"/>
</dbReference>
<proteinExistence type="predicted"/>
<evidence type="ECO:0000256" key="4">
    <source>
        <dbReference type="ARBA" id="ARBA00022679"/>
    </source>
</evidence>
<feature type="domain" description="Response regulatory" evidence="8">
    <location>
        <begin position="95"/>
        <end position="212"/>
    </location>
</feature>
<reference evidence="12" key="1">
    <citation type="submission" date="2016-10" db="EMBL/GenBank/DDBJ databases">
        <authorList>
            <person name="Varghese N."/>
            <person name="Submissions S."/>
        </authorList>
    </citation>
    <scope>NUCLEOTIDE SEQUENCE [LARGE SCALE GENOMIC DNA]</scope>
    <source>
        <strain evidence="12">DSM 16858</strain>
    </source>
</reference>
<dbReference type="Proteomes" id="UP000199181">
    <property type="component" value="Unassembled WGS sequence"/>
</dbReference>
<dbReference type="Gene3D" id="1.10.287.130">
    <property type="match status" value="1"/>
</dbReference>
<dbReference type="InterPro" id="IPR013655">
    <property type="entry name" value="PAS_fold_3"/>
</dbReference>
<evidence type="ECO:0000256" key="6">
    <source>
        <dbReference type="PROSITE-ProRule" id="PRU00169"/>
    </source>
</evidence>
<dbReference type="InterPro" id="IPR000700">
    <property type="entry name" value="PAS-assoc_C"/>
</dbReference>
<evidence type="ECO:0000256" key="5">
    <source>
        <dbReference type="ARBA" id="ARBA00022777"/>
    </source>
</evidence>
<organism evidence="11 12">
    <name type="scientific">Stigmatella erecta</name>
    <dbReference type="NCBI Taxonomy" id="83460"/>
    <lineage>
        <taxon>Bacteria</taxon>
        <taxon>Pseudomonadati</taxon>
        <taxon>Myxococcota</taxon>
        <taxon>Myxococcia</taxon>
        <taxon>Myxococcales</taxon>
        <taxon>Cystobacterineae</taxon>
        <taxon>Archangiaceae</taxon>
        <taxon>Stigmatella</taxon>
    </lineage>
</organism>
<evidence type="ECO:0000256" key="3">
    <source>
        <dbReference type="ARBA" id="ARBA00022553"/>
    </source>
</evidence>
<dbReference type="CDD" id="cd00130">
    <property type="entry name" value="PAS"/>
    <property type="match status" value="1"/>
</dbReference>
<dbReference type="InterPro" id="IPR003661">
    <property type="entry name" value="HisK_dim/P_dom"/>
</dbReference>
<evidence type="ECO:0000259" key="10">
    <source>
        <dbReference type="PROSITE" id="PS50113"/>
    </source>
</evidence>
<dbReference type="SMART" id="SM00388">
    <property type="entry name" value="HisKA"/>
    <property type="match status" value="1"/>
</dbReference>
<dbReference type="InterPro" id="IPR001610">
    <property type="entry name" value="PAC"/>
</dbReference>
<dbReference type="SMART" id="SM00091">
    <property type="entry name" value="PAS"/>
    <property type="match status" value="1"/>
</dbReference>
<dbReference type="InterPro" id="IPR036097">
    <property type="entry name" value="HisK_dim/P_sf"/>
</dbReference>
<dbReference type="SUPFAM" id="SSF47384">
    <property type="entry name" value="Homodimeric domain of signal transducing histidine kinase"/>
    <property type="match status" value="1"/>
</dbReference>
<dbReference type="PROSITE" id="PS50112">
    <property type="entry name" value="PAS"/>
    <property type="match status" value="1"/>
</dbReference>
<keyword evidence="5 11" id="KW-0418">Kinase</keyword>
<dbReference type="SUPFAM" id="SSF55785">
    <property type="entry name" value="PYP-like sensor domain (PAS domain)"/>
    <property type="match status" value="1"/>
</dbReference>
<name>A0A1I0IGI8_9BACT</name>
<dbReference type="SMART" id="SM00387">
    <property type="entry name" value="HATPase_c"/>
    <property type="match status" value="1"/>
</dbReference>
<feature type="domain" description="Histidine kinase" evidence="7">
    <location>
        <begin position="394"/>
        <end position="612"/>
    </location>
</feature>
<dbReference type="AlphaFoldDB" id="A0A1I0IGI8"/>
<dbReference type="SUPFAM" id="SSF55874">
    <property type="entry name" value="ATPase domain of HSP90 chaperone/DNA topoisomerase II/histidine kinase"/>
    <property type="match status" value="1"/>
</dbReference>
<evidence type="ECO:0000259" key="9">
    <source>
        <dbReference type="PROSITE" id="PS50112"/>
    </source>
</evidence>
<dbReference type="CDD" id="cd00082">
    <property type="entry name" value="HisKA"/>
    <property type="match status" value="1"/>
</dbReference>
<dbReference type="InterPro" id="IPR035965">
    <property type="entry name" value="PAS-like_dom_sf"/>
</dbReference>
<feature type="domain" description="PAS" evidence="9">
    <location>
        <begin position="256"/>
        <end position="328"/>
    </location>
</feature>
<dbReference type="Gene3D" id="3.30.565.10">
    <property type="entry name" value="Histidine kinase-like ATPase, C-terminal domain"/>
    <property type="match status" value="1"/>
</dbReference>
<dbReference type="InterPro" id="IPR003594">
    <property type="entry name" value="HATPase_dom"/>
</dbReference>
<dbReference type="Pfam" id="PF08447">
    <property type="entry name" value="PAS_3"/>
    <property type="match status" value="1"/>
</dbReference>
<dbReference type="Gene3D" id="3.30.450.20">
    <property type="entry name" value="PAS domain"/>
    <property type="match status" value="1"/>
</dbReference>
<dbReference type="Pfam" id="PF00512">
    <property type="entry name" value="HisKA"/>
    <property type="match status" value="1"/>
</dbReference>
<dbReference type="PROSITE" id="PS50109">
    <property type="entry name" value="HIS_KIN"/>
    <property type="match status" value="1"/>
</dbReference>
<evidence type="ECO:0000259" key="8">
    <source>
        <dbReference type="PROSITE" id="PS50110"/>
    </source>
</evidence>
<dbReference type="InterPro" id="IPR001789">
    <property type="entry name" value="Sig_transdc_resp-reg_receiver"/>
</dbReference>
<dbReference type="PANTHER" id="PTHR43047">
    <property type="entry name" value="TWO-COMPONENT HISTIDINE PROTEIN KINASE"/>
    <property type="match status" value="1"/>
</dbReference>
<feature type="modified residue" description="4-aspartylphosphate" evidence="6">
    <location>
        <position position="144"/>
    </location>
</feature>
<evidence type="ECO:0000313" key="11">
    <source>
        <dbReference type="EMBL" id="SET95412.1"/>
    </source>
</evidence>
<dbReference type="InterPro" id="IPR005467">
    <property type="entry name" value="His_kinase_dom"/>
</dbReference>
<keyword evidence="3 6" id="KW-0597">Phosphoprotein</keyword>
<dbReference type="InterPro" id="IPR036890">
    <property type="entry name" value="HATPase_C_sf"/>
</dbReference>
<dbReference type="SMART" id="SM00448">
    <property type="entry name" value="REC"/>
    <property type="match status" value="1"/>
</dbReference>
<dbReference type="PROSITE" id="PS50110">
    <property type="entry name" value="RESPONSE_REGULATORY"/>
    <property type="match status" value="1"/>
</dbReference>
<dbReference type="SMART" id="SM00086">
    <property type="entry name" value="PAC"/>
    <property type="match status" value="1"/>
</dbReference>
<evidence type="ECO:0000256" key="2">
    <source>
        <dbReference type="ARBA" id="ARBA00012438"/>
    </source>
</evidence>
<feature type="domain" description="PAC" evidence="10">
    <location>
        <begin position="331"/>
        <end position="383"/>
    </location>
</feature>
<dbReference type="GO" id="GO:0009927">
    <property type="term" value="F:histidine phosphotransfer kinase activity"/>
    <property type="evidence" value="ECO:0007669"/>
    <property type="project" value="TreeGrafter"/>
</dbReference>
<dbReference type="FunFam" id="3.30.565.10:FF:000006">
    <property type="entry name" value="Sensor histidine kinase WalK"/>
    <property type="match status" value="1"/>
</dbReference>
<dbReference type="EMBL" id="FOIJ01000006">
    <property type="protein sequence ID" value="SET95412.1"/>
    <property type="molecule type" value="Genomic_DNA"/>
</dbReference>
<evidence type="ECO:0000256" key="1">
    <source>
        <dbReference type="ARBA" id="ARBA00000085"/>
    </source>
</evidence>
<dbReference type="EC" id="2.7.13.3" evidence="2"/>
<dbReference type="InterPro" id="IPR011006">
    <property type="entry name" value="CheY-like_superfamily"/>
</dbReference>
<dbReference type="Pfam" id="PF02518">
    <property type="entry name" value="HATPase_c"/>
    <property type="match status" value="1"/>
</dbReference>